<feature type="signal peptide" evidence="5">
    <location>
        <begin position="1"/>
        <end position="23"/>
    </location>
</feature>
<gene>
    <name evidence="6" type="primary">DYNC1I2_0</name>
    <name evidence="6" type="ORF">EYF80_061348</name>
</gene>
<feature type="region of interest" description="Disordered" evidence="4">
    <location>
        <begin position="114"/>
        <end position="137"/>
    </location>
</feature>
<evidence type="ECO:0000313" key="7">
    <source>
        <dbReference type="Proteomes" id="UP000314294"/>
    </source>
</evidence>
<feature type="chain" id="PRO_5021431505" evidence="5">
    <location>
        <begin position="24"/>
        <end position="137"/>
    </location>
</feature>
<keyword evidence="5" id="KW-0732">Signal</keyword>
<dbReference type="SUPFAM" id="SSF50978">
    <property type="entry name" value="WD40 repeat-like"/>
    <property type="match status" value="1"/>
</dbReference>
<evidence type="ECO:0000256" key="3">
    <source>
        <dbReference type="ARBA" id="ARBA00022737"/>
    </source>
</evidence>
<evidence type="ECO:0000313" key="6">
    <source>
        <dbReference type="EMBL" id="TNN28504.1"/>
    </source>
</evidence>
<evidence type="ECO:0000256" key="5">
    <source>
        <dbReference type="SAM" id="SignalP"/>
    </source>
</evidence>
<keyword evidence="3" id="KW-0677">Repeat</keyword>
<dbReference type="GO" id="GO:0045503">
    <property type="term" value="F:dynein light chain binding"/>
    <property type="evidence" value="ECO:0007669"/>
    <property type="project" value="TreeGrafter"/>
</dbReference>
<dbReference type="OrthoDB" id="4189at2759"/>
<evidence type="ECO:0000256" key="2">
    <source>
        <dbReference type="ARBA" id="ARBA00022574"/>
    </source>
</evidence>
<dbReference type="AlphaFoldDB" id="A0A4Z2EJ91"/>
<dbReference type="InterPro" id="IPR050687">
    <property type="entry name" value="Dynein_IC"/>
</dbReference>
<dbReference type="Proteomes" id="UP000314294">
    <property type="component" value="Unassembled WGS sequence"/>
</dbReference>
<protein>
    <submittedName>
        <fullName evidence="6">Cytoplasmic dynein 1 intermediate chain 2</fullName>
    </submittedName>
</protein>
<dbReference type="GO" id="GO:0010970">
    <property type="term" value="P:transport along microtubule"/>
    <property type="evidence" value="ECO:0007669"/>
    <property type="project" value="TreeGrafter"/>
</dbReference>
<dbReference type="Gene3D" id="2.130.10.10">
    <property type="entry name" value="YVTN repeat-like/Quinoprotein amine dehydrogenase"/>
    <property type="match status" value="1"/>
</dbReference>
<dbReference type="GO" id="GO:0045504">
    <property type="term" value="F:dynein heavy chain binding"/>
    <property type="evidence" value="ECO:0007669"/>
    <property type="project" value="TreeGrafter"/>
</dbReference>
<organism evidence="6 7">
    <name type="scientific">Liparis tanakae</name>
    <name type="common">Tanaka's snailfish</name>
    <dbReference type="NCBI Taxonomy" id="230148"/>
    <lineage>
        <taxon>Eukaryota</taxon>
        <taxon>Metazoa</taxon>
        <taxon>Chordata</taxon>
        <taxon>Craniata</taxon>
        <taxon>Vertebrata</taxon>
        <taxon>Euteleostomi</taxon>
        <taxon>Actinopterygii</taxon>
        <taxon>Neopterygii</taxon>
        <taxon>Teleostei</taxon>
        <taxon>Neoteleostei</taxon>
        <taxon>Acanthomorphata</taxon>
        <taxon>Eupercaria</taxon>
        <taxon>Perciformes</taxon>
        <taxon>Cottioidei</taxon>
        <taxon>Cottales</taxon>
        <taxon>Liparidae</taxon>
        <taxon>Liparis</taxon>
    </lineage>
</organism>
<dbReference type="PANTHER" id="PTHR12442:SF37">
    <property type="entry name" value="CYTOPLASMIC DYNEIN 1 INTERMEDIATE CHAIN 2"/>
    <property type="match status" value="1"/>
</dbReference>
<feature type="compositionally biased region" description="Polar residues" evidence="4">
    <location>
        <begin position="116"/>
        <end position="127"/>
    </location>
</feature>
<dbReference type="PANTHER" id="PTHR12442">
    <property type="entry name" value="DYNEIN INTERMEDIATE CHAIN"/>
    <property type="match status" value="1"/>
</dbReference>
<dbReference type="EMBL" id="SRLO01006821">
    <property type="protein sequence ID" value="TNN28504.1"/>
    <property type="molecule type" value="Genomic_DNA"/>
</dbReference>
<accession>A0A4Z2EJ91</accession>
<comment type="caution">
    <text evidence="6">The sequence shown here is derived from an EMBL/GenBank/DDBJ whole genome shotgun (WGS) entry which is preliminary data.</text>
</comment>
<name>A0A4Z2EJ91_9TELE</name>
<dbReference type="InterPro" id="IPR015943">
    <property type="entry name" value="WD40/YVTN_repeat-like_dom_sf"/>
</dbReference>
<keyword evidence="1" id="KW-0963">Cytoplasm</keyword>
<dbReference type="GO" id="GO:0005868">
    <property type="term" value="C:cytoplasmic dynein complex"/>
    <property type="evidence" value="ECO:0007669"/>
    <property type="project" value="TreeGrafter"/>
</dbReference>
<proteinExistence type="predicted"/>
<evidence type="ECO:0000256" key="1">
    <source>
        <dbReference type="ARBA" id="ARBA00022490"/>
    </source>
</evidence>
<keyword evidence="7" id="KW-1185">Reference proteome</keyword>
<keyword evidence="2" id="KW-0853">WD repeat</keyword>
<dbReference type="InterPro" id="IPR036322">
    <property type="entry name" value="WD40_repeat_dom_sf"/>
</dbReference>
<reference evidence="6 7" key="1">
    <citation type="submission" date="2019-03" db="EMBL/GenBank/DDBJ databases">
        <title>First draft genome of Liparis tanakae, snailfish: a comprehensive survey of snailfish specific genes.</title>
        <authorList>
            <person name="Kim W."/>
            <person name="Song I."/>
            <person name="Jeong J.-H."/>
            <person name="Kim D."/>
            <person name="Kim S."/>
            <person name="Ryu S."/>
            <person name="Song J.Y."/>
            <person name="Lee S.K."/>
        </authorList>
    </citation>
    <scope>NUCLEOTIDE SEQUENCE [LARGE SCALE GENOMIC DNA]</scope>
    <source>
        <tissue evidence="6">Muscle</tissue>
    </source>
</reference>
<evidence type="ECO:0000256" key="4">
    <source>
        <dbReference type="SAM" id="MobiDB-lite"/>
    </source>
</evidence>
<sequence length="137" mass="15253">MQGKQIIWFLCPFSPSALYGALAAGPLDFSHLFVTSSFDWTVKLWSTKNNKPLYSFEDNSDYVYDVMWSPTHPALFACVDGVGHLDLWNLNNDTEVLQCYSTLILSNIIHGGARSPTGSPHSAATRNDTGKHSCRRL</sequence>